<evidence type="ECO:0000256" key="1">
    <source>
        <dbReference type="SAM" id="MobiDB-lite"/>
    </source>
</evidence>
<keyword evidence="3" id="KW-1185">Reference proteome</keyword>
<reference evidence="2 3" key="1">
    <citation type="submission" date="2021-02" db="EMBL/GenBank/DDBJ databases">
        <title>Plant Genome Project.</title>
        <authorList>
            <person name="Zhang R.-G."/>
        </authorList>
    </citation>
    <scope>NUCLEOTIDE SEQUENCE [LARGE SCALE GENOMIC DNA]</scope>
    <source>
        <tissue evidence="2">Leaves</tissue>
    </source>
</reference>
<evidence type="ECO:0000313" key="2">
    <source>
        <dbReference type="EMBL" id="KAH7511001.1"/>
    </source>
</evidence>
<dbReference type="EMBL" id="JAFEMO010000658">
    <property type="protein sequence ID" value="KAH7511001.1"/>
    <property type="molecule type" value="Genomic_DNA"/>
</dbReference>
<feature type="region of interest" description="Disordered" evidence="1">
    <location>
        <begin position="36"/>
        <end position="58"/>
    </location>
</feature>
<evidence type="ECO:0000313" key="3">
    <source>
        <dbReference type="Proteomes" id="UP000827721"/>
    </source>
</evidence>
<proteinExistence type="predicted"/>
<feature type="compositionally biased region" description="Basic and acidic residues" evidence="1">
    <location>
        <begin position="45"/>
        <end position="58"/>
    </location>
</feature>
<organism evidence="2 3">
    <name type="scientific">Xanthoceras sorbifolium</name>
    <dbReference type="NCBI Taxonomy" id="99658"/>
    <lineage>
        <taxon>Eukaryota</taxon>
        <taxon>Viridiplantae</taxon>
        <taxon>Streptophyta</taxon>
        <taxon>Embryophyta</taxon>
        <taxon>Tracheophyta</taxon>
        <taxon>Spermatophyta</taxon>
        <taxon>Magnoliopsida</taxon>
        <taxon>eudicotyledons</taxon>
        <taxon>Gunneridae</taxon>
        <taxon>Pentapetalae</taxon>
        <taxon>rosids</taxon>
        <taxon>malvids</taxon>
        <taxon>Sapindales</taxon>
        <taxon>Sapindaceae</taxon>
        <taxon>Xanthoceroideae</taxon>
        <taxon>Xanthoceras</taxon>
    </lineage>
</organism>
<accession>A0ABQ8GWT8</accession>
<sequence length="99" mass="10972">MSFMRGEPLVAKLAVLAKYAVLPGAMIAALVYSPPDYASSSKNESSSKTDKDKSPRCPLRLPERRVVSMLYSLQAYNRHEVFLKLLKGVDDDLKLLAAE</sequence>
<protein>
    <submittedName>
        <fullName evidence="2">Uncharacterized protein</fullName>
    </submittedName>
</protein>
<gene>
    <name evidence="2" type="ORF">JRO89_XSUnG0227600</name>
</gene>
<dbReference type="Proteomes" id="UP000827721">
    <property type="component" value="Unassembled WGS sequence"/>
</dbReference>
<name>A0ABQ8GWT8_9ROSI</name>
<comment type="caution">
    <text evidence="2">The sequence shown here is derived from an EMBL/GenBank/DDBJ whole genome shotgun (WGS) entry which is preliminary data.</text>
</comment>